<dbReference type="PANTHER" id="PTHR19959:SF119">
    <property type="entry name" value="FUNGAL LIPASE-LIKE DOMAIN-CONTAINING PROTEIN"/>
    <property type="match status" value="1"/>
</dbReference>
<comment type="caution">
    <text evidence="2">The sequence shown here is derived from an EMBL/GenBank/DDBJ whole genome shotgun (WGS) entry which is preliminary data.</text>
</comment>
<proteinExistence type="predicted"/>
<evidence type="ECO:0000313" key="3">
    <source>
        <dbReference type="Proteomes" id="UP000663853"/>
    </source>
</evidence>
<dbReference type="InterPro" id="IPR011990">
    <property type="entry name" value="TPR-like_helical_dom_sf"/>
</dbReference>
<dbReference type="Pfam" id="PF12770">
    <property type="entry name" value="CHAT"/>
    <property type="match status" value="1"/>
</dbReference>
<feature type="domain" description="CHAT" evidence="1">
    <location>
        <begin position="1024"/>
        <end position="1301"/>
    </location>
</feature>
<organism evidence="2 3">
    <name type="scientific">Rhizoctonia solani</name>
    <dbReference type="NCBI Taxonomy" id="456999"/>
    <lineage>
        <taxon>Eukaryota</taxon>
        <taxon>Fungi</taxon>
        <taxon>Dikarya</taxon>
        <taxon>Basidiomycota</taxon>
        <taxon>Agaricomycotina</taxon>
        <taxon>Agaricomycetes</taxon>
        <taxon>Cantharellales</taxon>
        <taxon>Ceratobasidiaceae</taxon>
        <taxon>Rhizoctonia</taxon>
    </lineage>
</organism>
<name>A0A8H3H8W3_9AGAM</name>
<protein>
    <recommendedName>
        <fullName evidence="1">CHAT domain-containing protein</fullName>
    </recommendedName>
</protein>
<reference evidence="2" key="1">
    <citation type="submission" date="2021-01" db="EMBL/GenBank/DDBJ databases">
        <authorList>
            <person name="Kaushik A."/>
        </authorList>
    </citation>
    <scope>NUCLEOTIDE SEQUENCE</scope>
    <source>
        <strain evidence="2">AG6-10EEA</strain>
    </source>
</reference>
<dbReference type="PANTHER" id="PTHR19959">
    <property type="entry name" value="KINESIN LIGHT CHAIN"/>
    <property type="match status" value="1"/>
</dbReference>
<evidence type="ECO:0000313" key="2">
    <source>
        <dbReference type="EMBL" id="CAE6488136.1"/>
    </source>
</evidence>
<accession>A0A8H3H8W3</accession>
<gene>
    <name evidence="2" type="ORF">RDB_LOCUS97841</name>
</gene>
<evidence type="ECO:0000259" key="1">
    <source>
        <dbReference type="Pfam" id="PF12770"/>
    </source>
</evidence>
<dbReference type="InterPro" id="IPR024983">
    <property type="entry name" value="CHAT_dom"/>
</dbReference>
<dbReference type="EMBL" id="CAJMXA010002859">
    <property type="protein sequence ID" value="CAE6488136.1"/>
    <property type="molecule type" value="Genomic_DNA"/>
</dbReference>
<dbReference type="Proteomes" id="UP000663853">
    <property type="component" value="Unassembled WGS sequence"/>
</dbReference>
<dbReference type="SUPFAM" id="SSF48452">
    <property type="entry name" value="TPR-like"/>
    <property type="match status" value="2"/>
</dbReference>
<dbReference type="Gene3D" id="1.25.40.10">
    <property type="entry name" value="Tetratricopeptide repeat domain"/>
    <property type="match status" value="3"/>
</dbReference>
<sequence length="1302" mass="144552">MFGAARATGADGPQPRVLTASATLDWESLNGESSEEEVPEVVEPSHAEIKMALFGLMGRPYEFQDFDESHLILARMLSITPDGDPGAALIYEIFDNLCGSHAQRAQDADNHIYSGPITIQTKDDPVRLYYFGIAHRGQYILEGKLDNLERSIGCLTKVVELTEETDPELPKYLIGLGDSLFGRFERFSEVEFLEDAIKHQRRACSMLQHPEPYFLIDLGNSLVQRFRVLGDGADLEEAIELQEQAVASVTTNPDKTDLELCYNSLAISLVFRFEYASNPVDLDKAFELLELALRLDLEPKIFASTINNMGIALQKQYLHFVEIGIIDQAIVYQKQAVELTTDSNPDKPGYLTNLASSLQHKFEHLGDMGDLERAISHQLGALNLLPKKHNFRPSILNDLGKSYRQRFGSTGKATDIGQSINYLLEALDLTPVNSPNRLMWLLNLGHSFREKFESEGQLADVDRAINYHYEAATKSPKDHMDKADRLDQLGSAYMSRFERLQELADLDYAIDQYRAARSIYGSGNRKASATLNNLGAALCRKFDYVGRLSDIDESISILREAIKICSKKAYMSTLQYSLGVSLASRYRRANQIQDIDESVTCLEQAVSLETDNHPDMPLLLHHLCASLYLRCNRTNNPEEIDKTVEYQIKALDLTPEGHLHRPAMLNVLGDTLAWRYSARKEPKGTDWDDAINAYKRAALSIIGMPYVRFEAAFSWAEMASLRRESPLEAYKIAFSIIPQLVWMGTTIDQRYKGIDYISRLTTQAVSYAIAEGAYSLALEWFEEGRSIVWRQMLGLRTPMDKLRAADQSLADRLEKVAQALDQAGSAKPTRLRSGATVNSLEKAAQSHHRLAEEWDQLLDKVRQLDDFSDFLRPKKANHLLQAARDGAIVAINVHETRCDALVIQIDRAHLDCIPLPGLSHQKALDAQKQLLTLLSLAGVRYREAKPVVSPKTGGAFKKFEGIRKPFSQMAHRASKIFAAPEEASSSRSSSSASWFSLGRTARRPFMEEDEDDSSADELGNILELLWVDVVHPILDYLKYLNPKPGAELPHITWCVTGPLTFLPLHAAGIYKAPNPKNKVFNCAVSSYTPTLNGLLVPSSSTDDFSGILTIGQASTPGLSALPGTEKELDSIARLANSLRLTKLIDHAATPNTVLEAINTHSWVHFACHASQVPQDPTSSAFYLHKGTLDLNTITQQSLGQKAFAFLSACQTATGDLDLPEEAVHLAAGMIMAGYPTVIATMWSIGDSDAPLIAEHTYAEMLAGGIPDSTKASRALHRAVGVLRRKVGESAFVSWVPYIHLGI</sequence>